<comment type="function">
    <text evidence="15">Minor protein of the capsid that localizes along the inner surface of the virion, within the central cavities beneath the L1 pentamers. Plays a role in capsid stabilization through interaction with the major capsid protein L1. Once the virion enters the host cell, L2 escorts the genomic DNA into the nucleus by promoting escape from the endosomal compartments and traffic through the host Golgi network. Mechanistically, the C-terminus of L2 possesses a cell-penetrating peptide that protudes from the host endosome, interacts with host cytoplasmic retromer cargo and thereby mediates the capsid delivery to the host trans-Golgi network. Plays a role through its interaction with host dynein in the intracellular microtubule-dependent transport of viral capsid toward the nucleus. Mediates the viral genome import into the nucleus through binding to host importins. Once within the nucleus, L2 localizes viral genomes to host PML bodies in order to activate early gene expression for establishment of infection. Later on, promotes late gene expression by interacting with the viral E2 protein and by inhibiting its transcriptional activation functions. During virion assembly, encapsidates the genome by direct interaction with the viral DNA.</text>
</comment>
<evidence type="ECO:0000313" key="17">
    <source>
        <dbReference type="Proteomes" id="UP001243831"/>
    </source>
</evidence>
<dbReference type="HAMAP" id="MF_04003">
    <property type="entry name" value="PPV_L2"/>
    <property type="match status" value="1"/>
</dbReference>
<dbReference type="GO" id="GO:0019028">
    <property type="term" value="C:viral capsid"/>
    <property type="evidence" value="ECO:0007669"/>
    <property type="project" value="UniProtKB-UniRule"/>
</dbReference>
<keyword evidence="7 15" id="KW-0946">Virion</keyword>
<dbReference type="EMBL" id="MF509820">
    <property type="protein sequence ID" value="AUB51280.1"/>
    <property type="molecule type" value="Genomic_DNA"/>
</dbReference>
<organism evidence="16 17">
    <name type="scientific">Human papillomavirus type 215</name>
    <dbReference type="NCBI Taxonomy" id="2060139"/>
    <lineage>
        <taxon>Viruses</taxon>
        <taxon>Monodnaviria</taxon>
        <taxon>Shotokuvirae</taxon>
        <taxon>Cossaviricota</taxon>
        <taxon>Papovaviricetes</taxon>
        <taxon>Zurhausenvirales</taxon>
        <taxon>Papillomaviridae</taxon>
    </lineage>
</organism>
<dbReference type="GO" id="GO:0003677">
    <property type="term" value="F:DNA binding"/>
    <property type="evidence" value="ECO:0007669"/>
    <property type="project" value="UniProtKB-UniRule"/>
</dbReference>
<evidence type="ECO:0000256" key="7">
    <source>
        <dbReference type="ARBA" id="ARBA00022844"/>
    </source>
</evidence>
<keyword evidence="4 15" id="KW-1048">Host nucleus</keyword>
<keyword evidence="6" id="KW-1040">Host Golgi apparatus</keyword>
<evidence type="ECO:0000256" key="13">
    <source>
        <dbReference type="ARBA" id="ARBA00023157"/>
    </source>
</evidence>
<proteinExistence type="inferred from homology"/>
<keyword evidence="5 15" id="KW-0945">Host-virus interaction</keyword>
<keyword evidence="13 15" id="KW-1015">Disulfide bond</keyword>
<evidence type="ECO:0000256" key="1">
    <source>
        <dbReference type="ARBA" id="ARBA00022524"/>
    </source>
</evidence>
<keyword evidence="10" id="KW-1039">Host endosome</keyword>
<dbReference type="GO" id="GO:0042025">
    <property type="term" value="C:host cell nucleus"/>
    <property type="evidence" value="ECO:0007669"/>
    <property type="project" value="UniProtKB-SubCell"/>
</dbReference>
<name>A0A2H4V8F4_9PAPI</name>
<evidence type="ECO:0000256" key="5">
    <source>
        <dbReference type="ARBA" id="ARBA00022581"/>
    </source>
</evidence>
<protein>
    <recommendedName>
        <fullName evidence="15">Minor capsid protein L2</fullName>
    </recommendedName>
</protein>
<dbReference type="GO" id="GO:0075521">
    <property type="term" value="P:microtubule-dependent intracellular transport of viral material towards nucleus"/>
    <property type="evidence" value="ECO:0007669"/>
    <property type="project" value="UniProtKB-UniRule"/>
</dbReference>
<comment type="subunit">
    <text evidence="15">Interacts with major capsid protein L1. Interacts with E2; this interaction inhibits E2 transcriptional activity but not the DNA replication function E2. Interacts with host HSPA8; this interaction is required for L2 nuclear translocation. Interacts with host importins KPNB2 and KPNB3. Forms a complex with importin alpha2-beta1 heterodimers via interaction with the importin alpha2 adapter. Interacts with host DYNLT1; this interaction is essential for virus intracellular transport during entry. Interacts (via C-terminus) with host retromer subunits VPS35 AND VPS29.</text>
</comment>
<dbReference type="GO" id="GO:0075732">
    <property type="term" value="P:viral penetration into host nucleus"/>
    <property type="evidence" value="ECO:0007669"/>
    <property type="project" value="UniProtKB-KW"/>
</dbReference>
<dbReference type="GO" id="GO:0043657">
    <property type="term" value="C:host cell"/>
    <property type="evidence" value="ECO:0007669"/>
    <property type="project" value="GOC"/>
</dbReference>
<accession>A0A2H4V8F4</accession>
<dbReference type="GO" id="GO:0005198">
    <property type="term" value="F:structural molecule activity"/>
    <property type="evidence" value="ECO:0007669"/>
    <property type="project" value="UniProtKB-UniRule"/>
</dbReference>
<sequence length="503" mass="54302">MQRAKRRKRASVGDLYKTCALGGDCIPDVKNKVEGTTLADILLKAFGSILYLGNLGIGTGRGTGGQYGYNPFGGASRPSISNTPIRPTIPVEGINPIDVLPVDPTTPVIVPLSEGLPDTAVIDIPGAGPGLPTETLDVTTVIDELSEVTGVGEHPNIVSTTDDAAQLDIQVEPPPATRVIINSTTDNTNTEIVTHASHVNADYNVFVDAQMHGINIGPIDTIELQEINLRDQFEIEEGPVHSTPLSERFITRAKELYNKYTTQVPTRHLSNVTGPRLLFEFQNPAFDSDVINVFNRDVQALAGSSDLQNVATLGDIRVGETSGRTVRVSRVGHRLGLTTRSGRQATEPIHLYYDVSPIATNTVELQTFAPSTINSTLVDALQSTSFINVFEEPIPGSLEFADTTLLDTFPEDFGSSQLVITSTESNGDIADILLAPAHFNLKVFSGDYGNDILVYHPIAHGTDIVLPSNTFMPVHPAIPLTVEGADFSLHPSLQRRKRKRPSF</sequence>
<evidence type="ECO:0000313" key="16">
    <source>
        <dbReference type="EMBL" id="AUB51280.1"/>
    </source>
</evidence>
<comment type="caution">
    <text evidence="15">Lacks conserved residue(s) required for the propagation of feature annotation.</text>
</comment>
<keyword evidence="12 15" id="KW-0238">DNA-binding</keyword>
<gene>
    <name evidence="15 16" type="primary">L2</name>
</gene>
<dbReference type="InterPro" id="IPR000784">
    <property type="entry name" value="Late_L2"/>
</dbReference>
<evidence type="ECO:0000256" key="2">
    <source>
        <dbReference type="ARBA" id="ARBA00022553"/>
    </source>
</evidence>
<evidence type="ECO:0000256" key="10">
    <source>
        <dbReference type="ARBA" id="ARBA00023046"/>
    </source>
</evidence>
<dbReference type="Pfam" id="PF00513">
    <property type="entry name" value="Late_protein_L2"/>
    <property type="match status" value="1"/>
</dbReference>
<keyword evidence="11 15" id="KW-1176">Cytoplasmic inwards viral transport</keyword>
<evidence type="ECO:0000256" key="12">
    <source>
        <dbReference type="ARBA" id="ARBA00023125"/>
    </source>
</evidence>
<comment type="subcellular location">
    <subcellularLocation>
        <location evidence="15">Virion</location>
    </subcellularLocation>
    <subcellularLocation>
        <location evidence="15">Host nucleus</location>
    </subcellularLocation>
</comment>
<dbReference type="GO" id="GO:0046718">
    <property type="term" value="P:symbiont entry into host cell"/>
    <property type="evidence" value="ECO:0007669"/>
    <property type="project" value="UniProtKB-KW"/>
</dbReference>
<comment type="PTM">
    <text evidence="15">Highly phosphorylated.</text>
</comment>
<evidence type="ECO:0000256" key="3">
    <source>
        <dbReference type="ARBA" id="ARBA00022561"/>
    </source>
</evidence>
<feature type="disulfide bond" evidence="15">
    <location>
        <begin position="19"/>
        <end position="25"/>
    </location>
</feature>
<evidence type="ECO:0000256" key="8">
    <source>
        <dbReference type="ARBA" id="ARBA00022921"/>
    </source>
</evidence>
<keyword evidence="14 15" id="KW-1160">Virus entry into host cell</keyword>
<evidence type="ECO:0000256" key="11">
    <source>
        <dbReference type="ARBA" id="ARBA00023120"/>
    </source>
</evidence>
<evidence type="ECO:0000256" key="6">
    <source>
        <dbReference type="ARBA" id="ARBA00022812"/>
    </source>
</evidence>
<keyword evidence="1 15" id="KW-1163">Viral penetration into host nucleus</keyword>
<comment type="similarity">
    <text evidence="15">Belongs to the papillomaviridae L2 protein family.</text>
</comment>
<evidence type="ECO:0000256" key="15">
    <source>
        <dbReference type="HAMAP-Rule" id="MF_04003"/>
    </source>
</evidence>
<evidence type="ECO:0000256" key="9">
    <source>
        <dbReference type="ARBA" id="ARBA00022952"/>
    </source>
</evidence>
<keyword evidence="3 15" id="KW-0167">Capsid protein</keyword>
<keyword evidence="9 15" id="KW-1177">Microtubular inwards viral transport</keyword>
<reference evidence="16" key="1">
    <citation type="submission" date="2017-07" db="EMBL/GenBank/DDBJ databases">
        <title>Characterisation of Six Novel Gammapapillomavirus Types Isolated From Penile Swabs.</title>
        <authorList>
            <person name="Murahwa A.T."/>
            <person name="Mbulawa Z.Z.A."/>
            <person name="Williamson A.-L."/>
            <person name="Meiring T.L."/>
        </authorList>
    </citation>
    <scope>NUCLEOTIDE SEQUENCE</scope>
    <source>
        <strain evidence="16">CT07_2</strain>
    </source>
</reference>
<keyword evidence="8 15" id="KW-0426">Late protein</keyword>
<dbReference type="Proteomes" id="UP001243831">
    <property type="component" value="Segment"/>
</dbReference>
<evidence type="ECO:0000256" key="14">
    <source>
        <dbReference type="ARBA" id="ARBA00023296"/>
    </source>
</evidence>
<keyword evidence="2 15" id="KW-0597">Phosphoprotein</keyword>
<evidence type="ECO:0000256" key="4">
    <source>
        <dbReference type="ARBA" id="ARBA00022562"/>
    </source>
</evidence>